<evidence type="ECO:0000313" key="15">
    <source>
        <dbReference type="EMBL" id="PMS25744.1"/>
    </source>
</evidence>
<sequence length="260" mass="27586">MQNTGVVHYLQAGDALTHGVAYLLLAMSIASWCFLIVKGWMLTRAKRQGPRAIALFWQSATLSEGVLALRGADRERVFAPLAEAALAAAEVQAPSAMLARVERGERVLRALREALLASQRRLEFGQVLLASVGSTAPFVGLLGTVWGIYHALGSIAASGQAMIENVAGPVGEALIMTAFGLVVAIPAVLAYNVLGRMQRQLSEELDGFAHDLHAYVCAPDLHQETHEQTAGSGIARPHQAGDAFGAERTQGGNAARKARV</sequence>
<accession>A0A2N7W8M0</accession>
<keyword evidence="15" id="KW-0969">Cilium</keyword>
<dbReference type="EMBL" id="PNYB01000006">
    <property type="protein sequence ID" value="PMS25744.1"/>
    <property type="molecule type" value="Genomic_DNA"/>
</dbReference>
<dbReference type="GO" id="GO:0017038">
    <property type="term" value="P:protein import"/>
    <property type="evidence" value="ECO:0007669"/>
    <property type="project" value="TreeGrafter"/>
</dbReference>
<name>A0A2N7W8M0_9BURK</name>
<feature type="transmembrane region" description="Helical" evidence="13">
    <location>
        <begin position="20"/>
        <end position="41"/>
    </location>
</feature>
<evidence type="ECO:0000256" key="7">
    <source>
        <dbReference type="ARBA" id="ARBA00022692"/>
    </source>
</evidence>
<dbReference type="RefSeq" id="WP_102609517.1">
    <property type="nucleotide sequence ID" value="NZ_CADIKD010000001.1"/>
</dbReference>
<evidence type="ECO:0000256" key="13">
    <source>
        <dbReference type="SAM" id="Phobius"/>
    </source>
</evidence>
<proteinExistence type="inferred from homology"/>
<dbReference type="InterPro" id="IPR002898">
    <property type="entry name" value="MotA_ExbB_proton_chnl"/>
</dbReference>
<evidence type="ECO:0000256" key="5">
    <source>
        <dbReference type="ARBA" id="ARBA00022475"/>
    </source>
</evidence>
<comment type="subunit">
    <text evidence="2">The accessory proteins ExbB and ExbD seem to form a complex with TonB.</text>
</comment>
<evidence type="ECO:0000313" key="16">
    <source>
        <dbReference type="Proteomes" id="UP000235347"/>
    </source>
</evidence>
<feature type="domain" description="MotA/TolQ/ExbB proton channel" evidence="14">
    <location>
        <begin position="86"/>
        <end position="205"/>
    </location>
</feature>
<evidence type="ECO:0000256" key="3">
    <source>
        <dbReference type="ARBA" id="ARBA00022093"/>
    </source>
</evidence>
<evidence type="ECO:0000259" key="14">
    <source>
        <dbReference type="Pfam" id="PF01618"/>
    </source>
</evidence>
<evidence type="ECO:0000256" key="6">
    <source>
        <dbReference type="ARBA" id="ARBA00022519"/>
    </source>
</evidence>
<dbReference type="InterPro" id="IPR050790">
    <property type="entry name" value="ExbB/TolQ_transport"/>
</dbReference>
<keyword evidence="5" id="KW-1003">Cell membrane</keyword>
<comment type="caution">
    <text evidence="15">The sequence shown here is derived from an EMBL/GenBank/DDBJ whole genome shotgun (WGS) entry which is preliminary data.</text>
</comment>
<dbReference type="GO" id="GO:0005886">
    <property type="term" value="C:plasma membrane"/>
    <property type="evidence" value="ECO:0007669"/>
    <property type="project" value="UniProtKB-SubCell"/>
</dbReference>
<comment type="similarity">
    <text evidence="12">Belongs to the exbB/tolQ family.</text>
</comment>
<evidence type="ECO:0000256" key="10">
    <source>
        <dbReference type="ARBA" id="ARBA00023136"/>
    </source>
</evidence>
<evidence type="ECO:0000256" key="1">
    <source>
        <dbReference type="ARBA" id="ARBA00004429"/>
    </source>
</evidence>
<keyword evidence="15" id="KW-0966">Cell projection</keyword>
<evidence type="ECO:0000256" key="2">
    <source>
        <dbReference type="ARBA" id="ARBA00011471"/>
    </source>
</evidence>
<keyword evidence="4 12" id="KW-0813">Transport</keyword>
<comment type="subcellular location">
    <subcellularLocation>
        <location evidence="1">Cell inner membrane</location>
        <topology evidence="1">Multi-pass membrane protein</topology>
    </subcellularLocation>
    <subcellularLocation>
        <location evidence="12">Membrane</location>
        <topology evidence="12">Multi-pass membrane protein</topology>
    </subcellularLocation>
</comment>
<evidence type="ECO:0000256" key="4">
    <source>
        <dbReference type="ARBA" id="ARBA00022448"/>
    </source>
</evidence>
<feature type="transmembrane region" description="Helical" evidence="13">
    <location>
        <begin position="127"/>
        <end position="149"/>
    </location>
</feature>
<dbReference type="PANTHER" id="PTHR30625">
    <property type="entry name" value="PROTEIN TOLQ"/>
    <property type="match status" value="1"/>
</dbReference>
<dbReference type="AlphaFoldDB" id="A0A2N7W8M0"/>
<keyword evidence="15" id="KW-0282">Flagellum</keyword>
<dbReference type="Proteomes" id="UP000235347">
    <property type="component" value="Unassembled WGS sequence"/>
</dbReference>
<evidence type="ECO:0000256" key="11">
    <source>
        <dbReference type="ARBA" id="ARBA00024816"/>
    </source>
</evidence>
<organism evidence="15 16">
    <name type="scientific">Trinickia soli</name>
    <dbReference type="NCBI Taxonomy" id="380675"/>
    <lineage>
        <taxon>Bacteria</taxon>
        <taxon>Pseudomonadati</taxon>
        <taxon>Pseudomonadota</taxon>
        <taxon>Betaproteobacteria</taxon>
        <taxon>Burkholderiales</taxon>
        <taxon>Burkholderiaceae</taxon>
        <taxon>Trinickia</taxon>
    </lineage>
</organism>
<keyword evidence="16" id="KW-1185">Reference proteome</keyword>
<dbReference type="Pfam" id="PF01618">
    <property type="entry name" value="MotA_ExbB"/>
    <property type="match status" value="1"/>
</dbReference>
<evidence type="ECO:0000256" key="9">
    <source>
        <dbReference type="ARBA" id="ARBA00022989"/>
    </source>
</evidence>
<feature type="transmembrane region" description="Helical" evidence="13">
    <location>
        <begin position="173"/>
        <end position="194"/>
    </location>
</feature>
<evidence type="ECO:0000256" key="12">
    <source>
        <dbReference type="RuleBase" id="RU004057"/>
    </source>
</evidence>
<keyword evidence="9 13" id="KW-1133">Transmembrane helix</keyword>
<keyword evidence="8 12" id="KW-0653">Protein transport</keyword>
<evidence type="ECO:0000256" key="8">
    <source>
        <dbReference type="ARBA" id="ARBA00022927"/>
    </source>
</evidence>
<gene>
    <name evidence="15" type="ORF">C0Z19_09285</name>
</gene>
<keyword evidence="7 13" id="KW-0812">Transmembrane</keyword>
<dbReference type="PANTHER" id="PTHR30625:SF14">
    <property type="entry name" value="BIOPOLYMER TRANSPORT PROTEIN EXBB"/>
    <property type="match status" value="1"/>
</dbReference>
<comment type="function">
    <text evidence="11">Involved in the TonB-dependent energy-dependent transport of various receptor-bound substrates. Protects ExbD from proteolytic degradation and functionally stabilizes TonB.</text>
</comment>
<protein>
    <recommendedName>
        <fullName evidence="3">Biopolymer transport protein ExbB</fullName>
    </recommendedName>
</protein>
<keyword evidence="10 13" id="KW-0472">Membrane</keyword>
<keyword evidence="6" id="KW-0997">Cell inner membrane</keyword>
<reference evidence="15 16" key="1">
    <citation type="submission" date="2018-01" db="EMBL/GenBank/DDBJ databases">
        <title>Whole genome analyses suggest that Burkholderia sensu lato contains two further novel genera in the rhizoxinica-symbiotica group Mycetohabitans gen. nov., and Trinickia gen. nov.: implications for the evolution of diazotrophy and nodulation in the Burkholderiaceae.</title>
        <authorList>
            <person name="Estrada-de los Santos P."/>
            <person name="Palmer M."/>
            <person name="Chavez-Ramirez B."/>
            <person name="Beukes C."/>
            <person name="Steenkamp E.T."/>
            <person name="Hirsch A.M."/>
            <person name="Manyaka P."/>
            <person name="Maluk M."/>
            <person name="Lafos M."/>
            <person name="Crook M."/>
            <person name="Gross E."/>
            <person name="Simon M.F."/>
            <person name="Bueno dos Reis Junior F."/>
            <person name="Poole P.S."/>
            <person name="Venter S.N."/>
            <person name="James E.K."/>
        </authorList>
    </citation>
    <scope>NUCLEOTIDE SEQUENCE [LARGE SCALE GENOMIC DNA]</scope>
    <source>
        <strain evidence="15 16">GP25-8</strain>
    </source>
</reference>